<evidence type="ECO:0000313" key="3">
    <source>
        <dbReference type="Proteomes" id="UP001062901"/>
    </source>
</evidence>
<comment type="caution">
    <text evidence="2">The sequence shown here is derived from an EMBL/GenBank/DDBJ whole genome shotgun (WGS) entry which is preliminary data.</text>
</comment>
<accession>A0ABQ0P115</accession>
<reference evidence="2" key="1">
    <citation type="submission" date="2013-04" db="EMBL/GenBank/DDBJ databases">
        <title>The genome sequencing project of 58 acetic acid bacteria.</title>
        <authorList>
            <person name="Okamoto-Kainuma A."/>
            <person name="Ishikawa M."/>
            <person name="Umino S."/>
            <person name="Koizumi Y."/>
            <person name="Shiwa Y."/>
            <person name="Yoshikawa H."/>
            <person name="Matsutani M."/>
            <person name="Matsushita K."/>
        </authorList>
    </citation>
    <scope>NUCLEOTIDE SEQUENCE</scope>
    <source>
        <strain evidence="2">DSM 15669</strain>
    </source>
</reference>
<protein>
    <submittedName>
        <fullName evidence="2">Uncharacterized protein</fullName>
    </submittedName>
</protein>
<dbReference type="Proteomes" id="UP001062901">
    <property type="component" value="Unassembled WGS sequence"/>
</dbReference>
<feature type="compositionally biased region" description="Low complexity" evidence="1">
    <location>
        <begin position="183"/>
        <end position="199"/>
    </location>
</feature>
<dbReference type="RefSeq" id="WP_018980341.1">
    <property type="nucleotide sequence ID" value="NZ_BAQD01000095.1"/>
</dbReference>
<proteinExistence type="predicted"/>
<dbReference type="InterPro" id="IPR054438">
    <property type="entry name" value="Struct_cement_gp24/gp6"/>
</dbReference>
<name>A0ABQ0P115_9PROT</name>
<evidence type="ECO:0000256" key="1">
    <source>
        <dbReference type="SAM" id="MobiDB-lite"/>
    </source>
</evidence>
<feature type="region of interest" description="Disordered" evidence="1">
    <location>
        <begin position="167"/>
        <end position="214"/>
    </location>
</feature>
<dbReference type="EMBL" id="BAQD01000095">
    <property type="protein sequence ID" value="GBQ08440.1"/>
    <property type="molecule type" value="Genomic_DNA"/>
</dbReference>
<dbReference type="Pfam" id="PF22758">
    <property type="entry name" value="Phage_cement"/>
    <property type="match status" value="1"/>
</dbReference>
<feature type="compositionally biased region" description="Polar residues" evidence="1">
    <location>
        <begin position="200"/>
        <end position="214"/>
    </location>
</feature>
<sequence length="214" mass="21307">MAQKTVSLLQPIGTPGQRVNLNPLNVVTAPNGGFCAGKNGLAVGAFAWPDPADPNGRALLNSGTGSPLGFLHKTRTGVITTWLARSVDGLLPGQEATLYNGGDFYAVVGGTAPVTAQSRVYVDPANGAVCASATANAVPTNFTFTASAQVGALVSISGYGTVAVQPNNAASPPQPNVATPSVASQPATTEAASPSATQADTADTKASPSTSKKS</sequence>
<gene>
    <name evidence="2" type="ORF">AA15669_1784</name>
</gene>
<evidence type="ECO:0000313" key="2">
    <source>
        <dbReference type="EMBL" id="GBQ08440.1"/>
    </source>
</evidence>
<organism evidence="2 3">
    <name type="scientific">Saccharibacter floricola DSM 15669</name>
    <dbReference type="NCBI Taxonomy" id="1123227"/>
    <lineage>
        <taxon>Bacteria</taxon>
        <taxon>Pseudomonadati</taxon>
        <taxon>Pseudomonadota</taxon>
        <taxon>Alphaproteobacteria</taxon>
        <taxon>Acetobacterales</taxon>
        <taxon>Acetobacteraceae</taxon>
        <taxon>Saccharibacter</taxon>
    </lineage>
</organism>
<keyword evidence="3" id="KW-1185">Reference proteome</keyword>